<evidence type="ECO:0000313" key="6">
    <source>
        <dbReference type="Proteomes" id="UP000613768"/>
    </source>
</evidence>
<dbReference type="PROSITE" id="PS50883">
    <property type="entry name" value="EAL"/>
    <property type="match status" value="1"/>
</dbReference>
<dbReference type="SUPFAM" id="SSF55073">
    <property type="entry name" value="Nucleotide cyclase"/>
    <property type="match status" value="1"/>
</dbReference>
<feature type="domain" description="GGDEF" evidence="4">
    <location>
        <begin position="343"/>
        <end position="474"/>
    </location>
</feature>
<feature type="domain" description="EAL" evidence="3">
    <location>
        <begin position="483"/>
        <end position="735"/>
    </location>
</feature>
<protein>
    <submittedName>
        <fullName evidence="5">EAL domain-containing protein</fullName>
    </submittedName>
</protein>
<dbReference type="CDD" id="cd01949">
    <property type="entry name" value="GGDEF"/>
    <property type="match status" value="1"/>
</dbReference>
<dbReference type="Pfam" id="PF00990">
    <property type="entry name" value="GGDEF"/>
    <property type="match status" value="1"/>
</dbReference>
<dbReference type="InterPro" id="IPR029787">
    <property type="entry name" value="Nucleotide_cyclase"/>
</dbReference>
<sequence>MHDEDLLEFADEVEVAPARLAEAEPWPILIVDDDEEIHRATVFALRGVTLFDRPLEFDSAMTAEEARQKLRNKRYSCVLLDVVMEADDAGLRLVGFIRETLCDEAVRIVLRTGQPGYAPELEVVQKYDINDYKSKSELTSTRLITALASALRSYQQICTIEASRRGLEEIVGAASNLMAVQAVERFSAGVLIQICSLLHVPEDGVLCAQSGGLPEEPATVVAASGRFADFRGRAVAELGVSVLHDDIEKVLREQRNMFEPDRTVLYICSPRGERLAVHITTRRPLSELDRKLLEVFSINIAVGFDNAHLFEALEDLAYWDRLTRLPNRAAFEREIERRVSEHDSFHVVVADIDNFQAVNDGLGHEVGDHTLRAAGRILREVFGTDCFLARTSADTFAMVYLGGGSELESDLRNLSKRLEHNVSVEGNDIPLTLSVGVAMYPDHGDRASAVFRNAGIALKQAKQVSRSSFQFFDNRFERELQTRLQTIRELRYSVERKCLRLYYQPQVRLASGEVFGVEALVRWQRTPGELVSPLLFIPAAEDSGHIVTIGEWILRQSCIQQQVWAKRYGRDLRMAVNVSMRQLKDPDFLGMVREVVAQTSINPQHLELEVTESLMMEDTLGLSAILQQVRDMGIGVAIDDFGTGYSSLSHLQRLPIDRLKIDRAFITGLNQNAEDQVIAALVINMGHLLHLQVIAEGVETAEQRDRLLAMGCDDGQGYFFGKPMPADELARQLFG</sequence>
<dbReference type="AlphaFoldDB" id="A0AAW3ZJ51"/>
<dbReference type="InterPro" id="IPR021800">
    <property type="entry name" value="DUF3369"/>
</dbReference>
<dbReference type="Proteomes" id="UP000613768">
    <property type="component" value="Unassembled WGS sequence"/>
</dbReference>
<dbReference type="InterPro" id="IPR001633">
    <property type="entry name" value="EAL_dom"/>
</dbReference>
<dbReference type="Pfam" id="PF00563">
    <property type="entry name" value="EAL"/>
    <property type="match status" value="1"/>
</dbReference>
<accession>A0AAW3ZJ51</accession>
<dbReference type="InterPro" id="IPR001789">
    <property type="entry name" value="Sig_transdc_resp-reg_receiver"/>
</dbReference>
<feature type="modified residue" description="4-aspartylphosphate" evidence="1">
    <location>
        <position position="81"/>
    </location>
</feature>
<keyword evidence="6" id="KW-1185">Reference proteome</keyword>
<dbReference type="NCBIfam" id="TIGR00254">
    <property type="entry name" value="GGDEF"/>
    <property type="match status" value="1"/>
</dbReference>
<evidence type="ECO:0000259" key="2">
    <source>
        <dbReference type="PROSITE" id="PS50110"/>
    </source>
</evidence>
<evidence type="ECO:0000313" key="5">
    <source>
        <dbReference type="EMBL" id="MBD8525470.1"/>
    </source>
</evidence>
<keyword evidence="1" id="KW-0597">Phosphoprotein</keyword>
<dbReference type="GO" id="GO:0000160">
    <property type="term" value="P:phosphorelay signal transduction system"/>
    <property type="evidence" value="ECO:0007669"/>
    <property type="project" value="InterPro"/>
</dbReference>
<evidence type="ECO:0000256" key="1">
    <source>
        <dbReference type="PROSITE-ProRule" id="PRU00169"/>
    </source>
</evidence>
<feature type="domain" description="Response regulatory" evidence="2">
    <location>
        <begin position="27"/>
        <end position="150"/>
    </location>
</feature>
<dbReference type="Gene3D" id="3.40.50.2300">
    <property type="match status" value="1"/>
</dbReference>
<dbReference type="PROSITE" id="PS50887">
    <property type="entry name" value="GGDEF"/>
    <property type="match status" value="1"/>
</dbReference>
<dbReference type="InterPro" id="IPR011006">
    <property type="entry name" value="CheY-like_superfamily"/>
</dbReference>
<name>A0AAW3ZJ51_9GAMM</name>
<dbReference type="EMBL" id="JACYTR010000009">
    <property type="protein sequence ID" value="MBD8525470.1"/>
    <property type="molecule type" value="Genomic_DNA"/>
</dbReference>
<dbReference type="SUPFAM" id="SSF141868">
    <property type="entry name" value="EAL domain-like"/>
    <property type="match status" value="1"/>
</dbReference>
<proteinExistence type="predicted"/>
<dbReference type="InterPro" id="IPR043128">
    <property type="entry name" value="Rev_trsase/Diguanyl_cyclase"/>
</dbReference>
<dbReference type="Pfam" id="PF11849">
    <property type="entry name" value="DUF3369"/>
    <property type="match status" value="1"/>
</dbReference>
<dbReference type="RefSeq" id="WP_192028815.1">
    <property type="nucleotide sequence ID" value="NZ_JACYTR010000009.1"/>
</dbReference>
<organism evidence="5 6">
    <name type="scientific">Pseudomarimonas arenosa</name>
    <dbReference type="NCBI Taxonomy" id="2774145"/>
    <lineage>
        <taxon>Bacteria</taxon>
        <taxon>Pseudomonadati</taxon>
        <taxon>Pseudomonadota</taxon>
        <taxon>Gammaproteobacteria</taxon>
        <taxon>Lysobacterales</taxon>
        <taxon>Lysobacteraceae</taxon>
        <taxon>Pseudomarimonas</taxon>
    </lineage>
</organism>
<dbReference type="Gene3D" id="3.20.20.450">
    <property type="entry name" value="EAL domain"/>
    <property type="match status" value="1"/>
</dbReference>
<dbReference type="InterPro" id="IPR000160">
    <property type="entry name" value="GGDEF_dom"/>
</dbReference>
<dbReference type="SUPFAM" id="SSF52172">
    <property type="entry name" value="CheY-like"/>
    <property type="match status" value="1"/>
</dbReference>
<dbReference type="InterPro" id="IPR052155">
    <property type="entry name" value="Biofilm_reg_signaling"/>
</dbReference>
<dbReference type="PANTHER" id="PTHR44757">
    <property type="entry name" value="DIGUANYLATE CYCLASE DGCP"/>
    <property type="match status" value="1"/>
</dbReference>
<dbReference type="SMART" id="SM00052">
    <property type="entry name" value="EAL"/>
    <property type="match status" value="1"/>
</dbReference>
<dbReference type="SMART" id="SM00267">
    <property type="entry name" value="GGDEF"/>
    <property type="match status" value="1"/>
</dbReference>
<dbReference type="CDD" id="cd01948">
    <property type="entry name" value="EAL"/>
    <property type="match status" value="1"/>
</dbReference>
<dbReference type="Gene3D" id="3.30.70.270">
    <property type="match status" value="1"/>
</dbReference>
<evidence type="ECO:0000259" key="4">
    <source>
        <dbReference type="PROSITE" id="PS50887"/>
    </source>
</evidence>
<gene>
    <name evidence="5" type="ORF">IFO71_06910</name>
</gene>
<dbReference type="InterPro" id="IPR035919">
    <property type="entry name" value="EAL_sf"/>
</dbReference>
<dbReference type="PANTHER" id="PTHR44757:SF2">
    <property type="entry name" value="BIOFILM ARCHITECTURE MAINTENANCE PROTEIN MBAA"/>
    <property type="match status" value="1"/>
</dbReference>
<dbReference type="PROSITE" id="PS50110">
    <property type="entry name" value="RESPONSE_REGULATORY"/>
    <property type="match status" value="1"/>
</dbReference>
<comment type="caution">
    <text evidence="5">The sequence shown here is derived from an EMBL/GenBank/DDBJ whole genome shotgun (WGS) entry which is preliminary data.</text>
</comment>
<evidence type="ECO:0000259" key="3">
    <source>
        <dbReference type="PROSITE" id="PS50883"/>
    </source>
</evidence>
<reference evidence="5 6" key="1">
    <citation type="submission" date="2020-09" db="EMBL/GenBank/DDBJ databases">
        <title>Pseudoxanthomonas sp. CAU 1598 isolated from sand of Yaerae Beach.</title>
        <authorList>
            <person name="Kim W."/>
        </authorList>
    </citation>
    <scope>NUCLEOTIDE SEQUENCE [LARGE SCALE GENOMIC DNA]</scope>
    <source>
        <strain evidence="5 6">CAU 1598</strain>
    </source>
</reference>